<keyword evidence="1" id="KW-0812">Transmembrane</keyword>
<keyword evidence="1" id="KW-0472">Membrane</keyword>
<organism evidence="2 3">
    <name type="scientific">Tardiphaga alba</name>
    <dbReference type="NCBI Taxonomy" id="340268"/>
    <lineage>
        <taxon>Bacteria</taxon>
        <taxon>Pseudomonadati</taxon>
        <taxon>Pseudomonadota</taxon>
        <taxon>Alphaproteobacteria</taxon>
        <taxon>Hyphomicrobiales</taxon>
        <taxon>Nitrobacteraceae</taxon>
        <taxon>Tardiphaga</taxon>
    </lineage>
</organism>
<accession>A0ABX8A4C9</accession>
<proteinExistence type="predicted"/>
<gene>
    <name evidence="2" type="ORF">RPMA_06230</name>
</gene>
<evidence type="ECO:0000313" key="2">
    <source>
        <dbReference type="EMBL" id="QUS38473.1"/>
    </source>
</evidence>
<keyword evidence="1" id="KW-1133">Transmembrane helix</keyword>
<dbReference type="Proteomes" id="UP000682843">
    <property type="component" value="Chromosome"/>
</dbReference>
<keyword evidence="3" id="KW-1185">Reference proteome</keyword>
<feature type="transmembrane region" description="Helical" evidence="1">
    <location>
        <begin position="7"/>
        <end position="27"/>
    </location>
</feature>
<feature type="transmembrane region" description="Helical" evidence="1">
    <location>
        <begin position="39"/>
        <end position="59"/>
    </location>
</feature>
<reference evidence="2 3" key="1">
    <citation type="submission" date="2019-02" db="EMBL/GenBank/DDBJ databases">
        <title>Emended description of the genus Rhodopseudomonas and description of Rhodopseudomonas albus sp. nov., a non-phototrophic, heavy-metal-tolerant bacterium isolated from garden soil.</title>
        <authorList>
            <person name="Bao Z."/>
            <person name="Cao W.W."/>
            <person name="Sato Y."/>
            <person name="Nishizawa T."/>
            <person name="Zhao J."/>
            <person name="Guo Y."/>
            <person name="Ohta H."/>
        </authorList>
    </citation>
    <scope>NUCLEOTIDE SEQUENCE [LARGE SCALE GENOMIC DNA]</scope>
    <source>
        <strain evidence="2 3">SK50-23</strain>
    </source>
</reference>
<evidence type="ECO:0008006" key="4">
    <source>
        <dbReference type="Google" id="ProtNLM"/>
    </source>
</evidence>
<evidence type="ECO:0000313" key="3">
    <source>
        <dbReference type="Proteomes" id="UP000682843"/>
    </source>
</evidence>
<sequence length="69" mass="7152">MKKLKAGWFNSVSVGLISVGAVGPMVARLIGALSSATDVSVVSLIALVCLIGSILFHLAGRAEIRELED</sequence>
<name>A0ABX8A4C9_9BRAD</name>
<protein>
    <recommendedName>
        <fullName evidence="4">MFS transporter</fullName>
    </recommendedName>
</protein>
<evidence type="ECO:0000256" key="1">
    <source>
        <dbReference type="SAM" id="Phobius"/>
    </source>
</evidence>
<dbReference type="EMBL" id="CP036498">
    <property type="protein sequence ID" value="QUS38473.1"/>
    <property type="molecule type" value="Genomic_DNA"/>
</dbReference>